<reference evidence="2" key="1">
    <citation type="journal article" date="2023" name="Front. Plant Sci.">
        <title>Chromosomal-level genome assembly of Melastoma candidum provides insights into trichome evolution.</title>
        <authorList>
            <person name="Zhong Y."/>
            <person name="Wu W."/>
            <person name="Sun C."/>
            <person name="Zou P."/>
            <person name="Liu Y."/>
            <person name="Dai S."/>
            <person name="Zhou R."/>
        </authorList>
    </citation>
    <scope>NUCLEOTIDE SEQUENCE [LARGE SCALE GENOMIC DNA]</scope>
</reference>
<proteinExistence type="predicted"/>
<protein>
    <submittedName>
        <fullName evidence="1">Uncharacterized protein</fullName>
    </submittedName>
</protein>
<sequence>MESDSRHSLTKKKRKPRRSSPERPSKFRGVPPALQRPGSVEDVEEKEGVRDVVPDIGDEWDHLWRELDLILLLQNKDVDLQRKIESVHSFALSRVHEEVNCSDGKCAVVDLSQLVSFVSEWVQSLLISSLSGKKTRSDGKQLNEDHPWLDLRCWEVLEFSLQKSSELQVNLNLHHKLLNPVSHVARHTLAELTASDLLSRELSISNNALQLFNVVVRCAHLLFRPYAGLTNESMVMWLSITEQALELVNQVFIQHLQGHEVGDLVLQFSCSVLEPFGKYLCVHPPRKTVFSDFVTKLMEPLLQLLGHLCAKTSNNSRSNKLLILTEGLLSYGLFHPMHVDGFLTLNSLNKYLVAPDENSRSSRTTIISYHRHFFLEYGRIIDSRKYLALSGAGHLFHVLAGQVKKLKGAPLFEENIGSSANSGDMKTSQDKFSHKKTGAVSRTHAVDHDTNYGFVSLSPEYRKSLFDFFVETMEPVVYKLNYLLKSELEVTSLPDLCHMLKAANSILCNFIVEKVYVRGEDILGGGSLVFLRKVYEMILSISTRLYSVRCTGDYIGFDMYRDILTSLSVELVTSMDYLLEIEYKVYGKDLAGLWHLMLIHLAMGLHLKESKDRSLLIDKVVCFGCKLVNLYGDLRQVMDLIFALCSAARLLNASMRDSGINPHEYVDAVGILASSKDFRLALSAAISAIPEGQASRCIQQVAEDMSGTSEWLKVCCLDINGQCADGVKFDVDSLQGFCVPFQLLGGLSDIYCCMLDSCNVTSGNSRLIGSSMENLLSVIGTSLPSLVGSPSRGVKKFLYSVLGKKPARKLRKHCYVNFQSCAYWASLFFLRLFMSARSLCRQIISLMPPNSAKKFSINMGDSSTAPTGKDSIERTDWIDEGYFSWIVKPSSSLQTVFQSVSDGYVQGSAPEHYPLFFVFHMMAIQRLVDLNRLIKSVEYVARHDLLMPETNLASSGNQKLEKDISILRQEAHGLTNVLMGYLKSIADAPCFSASLKIDEQGLLLWRSTEWDLGVSSVTEESYPAAFWGIICKNIDVWCVHAAKKDLMVFLSLLIRTLLLAVMEDGGTCTHPRQLPDVSVGAISLAVLCDVTFYEHRFVRRHFPSRFCSMIEKLLEGLSEGFPSSGDLCSSQNWDAVLCTLEKSLPIVRAEANALELRQMDHPVINDTQCAVNRPESIPESSQNYAVCTELIKLLCLIPKEHINSKSLSCYANCILSTERLVVSSLLENNGASHPADVSCRLKLLLSCRRALNYLLVSFKSGRAMTKLYGIPILFERSHVALWLLKSVVLLGLPDSWAHNNFLFQDDMLSLLDHTFNIFSKLGDYYFSEALRSLLKTRSSEEERDSHMDHVRNSDDGNSASLILQRIKGEMQELYGFLECTVREEKLKACSNSLNLSRTISVLSFLNGLLWGAVSALNNVGGKVCGFKVIGSPLSKEVLSDINSCMTLFVSIAGLFLDKVLISDEKRQPFADGAQNIEVSHHRQPVTVTEPLAGGDASADKSNITSRGHSKGDVITFLESYEFPNGSIAASGKEHSSGDNSSDQEHVDVAYLQNMVKGDNHTEAFLLRQLFLGFSAILKLQAQGLSGHIFPNMMRILLEVSQVLIEELLNRAVLPHSFSYVWLDGVFMYLEHLGNYFHLTNAVSSRNLFTQLIQLHFMALGKCIALRGKRHTLISHEMQSDTKILRLNGGINEGYVVKCPFLDGFTLRLRASFSSLLENVSELHLLSVVQALGRALVGVQEDCPGMYAITTGHADGEKVSLYVAASIDYFALLLENVTGRKRLRVVKRHVPSLTACLFSIILHIQSPSVFLQSSNSGGNDFPDPGSIIHMCIKVLIAVFGKHTTYQMESWHVSQSLHTPTAIFQPFIDLCSNSQALHGLSSDQLKGISSSTVDPLFSVDLYAACCQLLYTVLKHHKSESERCIHLLQGSADVLLHCLENGDASPVAQKGSFRWTVPETVKCASFMRRIYEEIRQQKDVFGSHSFKFLSSYVYTYSGLGPLRVGIRREVDEALRPGVYALIEVCSADDLQYLHTAVGEGACRNTLRTLLQDYKILGTSKWPWKSMRITVNGFHNAPLAPKYFSRGG</sequence>
<name>A0ACB9QLR0_9MYRT</name>
<gene>
    <name evidence="1" type="ORF">MLD38_023012</name>
</gene>
<evidence type="ECO:0000313" key="1">
    <source>
        <dbReference type="EMBL" id="KAI4367251.1"/>
    </source>
</evidence>
<dbReference type="EMBL" id="CM042885">
    <property type="protein sequence ID" value="KAI4367251.1"/>
    <property type="molecule type" value="Genomic_DNA"/>
</dbReference>
<accession>A0ACB9QLR0</accession>
<organism evidence="1 2">
    <name type="scientific">Melastoma candidum</name>
    <dbReference type="NCBI Taxonomy" id="119954"/>
    <lineage>
        <taxon>Eukaryota</taxon>
        <taxon>Viridiplantae</taxon>
        <taxon>Streptophyta</taxon>
        <taxon>Embryophyta</taxon>
        <taxon>Tracheophyta</taxon>
        <taxon>Spermatophyta</taxon>
        <taxon>Magnoliopsida</taxon>
        <taxon>eudicotyledons</taxon>
        <taxon>Gunneridae</taxon>
        <taxon>Pentapetalae</taxon>
        <taxon>rosids</taxon>
        <taxon>malvids</taxon>
        <taxon>Myrtales</taxon>
        <taxon>Melastomataceae</taxon>
        <taxon>Melastomatoideae</taxon>
        <taxon>Melastomateae</taxon>
        <taxon>Melastoma</taxon>
    </lineage>
</organism>
<keyword evidence="2" id="KW-1185">Reference proteome</keyword>
<evidence type="ECO:0000313" key="2">
    <source>
        <dbReference type="Proteomes" id="UP001057402"/>
    </source>
</evidence>
<dbReference type="Proteomes" id="UP001057402">
    <property type="component" value="Chromosome 6"/>
</dbReference>
<comment type="caution">
    <text evidence="1">The sequence shown here is derived from an EMBL/GenBank/DDBJ whole genome shotgun (WGS) entry which is preliminary data.</text>
</comment>